<dbReference type="PANTHER" id="PTHR30111">
    <property type="entry name" value="33 KDA CHAPERONIN"/>
    <property type="match status" value="1"/>
</dbReference>
<dbReference type="PIRSF" id="PIRSF005261">
    <property type="entry name" value="Heat_shock_Hsp33"/>
    <property type="match status" value="1"/>
</dbReference>
<dbReference type="SUPFAM" id="SSF118352">
    <property type="entry name" value="HSP33 redox switch-like"/>
    <property type="match status" value="1"/>
</dbReference>
<sequence length="318" mass="34923">MTTDTSKDILQKFIFDNAAVRGELVEISNAWREIQSRHVYPKAVKGLLGEMVAAAALLSANLKFNGSIVMQVFGDGPVKLLVVECDAELHLRATAKLSPGAVVPDDASVTQLLNVGGQGRFVITLDPKDKVPGQQPYQGVVPLHGEDIATVIENYMLRSEQMDTRLWLAADDNVARGLLLQKLPRNSEVEGQVAQATEEEDAETWDRALALGGTLKQDELLSVDVETLLRRLFWEETIRVFDPLHPEFHCSCSREKVGNMLKMLGKDEVDSALHDLGQLAINCDFCGKHYEFDAVDCAQLFAADLTADAIAPASDVKH</sequence>
<dbReference type="NCBIfam" id="NF001033">
    <property type="entry name" value="PRK00114.1"/>
    <property type="match status" value="1"/>
</dbReference>
<evidence type="ECO:0000256" key="4">
    <source>
        <dbReference type="ARBA" id="ARBA00023186"/>
    </source>
</evidence>
<evidence type="ECO:0000256" key="5">
    <source>
        <dbReference type="ARBA" id="ARBA00023284"/>
    </source>
</evidence>
<evidence type="ECO:0000256" key="1">
    <source>
        <dbReference type="ARBA" id="ARBA00022490"/>
    </source>
</evidence>
<keyword evidence="1" id="KW-0963">Cytoplasm</keyword>
<proteinExistence type="predicted"/>
<protein>
    <submittedName>
        <fullName evidence="6">Hsp33 family molecular chaperone HslO</fullName>
    </submittedName>
</protein>
<dbReference type="Gene3D" id="3.90.1280.10">
    <property type="entry name" value="HSP33 redox switch-like"/>
    <property type="match status" value="1"/>
</dbReference>
<dbReference type="InterPro" id="IPR016154">
    <property type="entry name" value="Heat_shock_Hsp33_C"/>
</dbReference>
<gene>
    <name evidence="6" type="primary">hslO</name>
    <name evidence="6" type="ORF">ACFPO9_06395</name>
</gene>
<keyword evidence="2" id="KW-0862">Zinc</keyword>
<dbReference type="Proteomes" id="UP001596086">
    <property type="component" value="Unassembled WGS sequence"/>
</dbReference>
<comment type="caution">
    <text evidence="6">The sequence shown here is derived from an EMBL/GenBank/DDBJ whole genome shotgun (WGS) entry which is preliminary data.</text>
</comment>
<evidence type="ECO:0000313" key="6">
    <source>
        <dbReference type="EMBL" id="MFC5548141.1"/>
    </source>
</evidence>
<dbReference type="EMBL" id="JBHSMZ010000004">
    <property type="protein sequence ID" value="MFC5548141.1"/>
    <property type="molecule type" value="Genomic_DNA"/>
</dbReference>
<keyword evidence="3" id="KW-1015">Disulfide bond</keyword>
<organism evidence="6 7">
    <name type="scientific">Massilia aerilata</name>
    <dbReference type="NCBI Taxonomy" id="453817"/>
    <lineage>
        <taxon>Bacteria</taxon>
        <taxon>Pseudomonadati</taxon>
        <taxon>Pseudomonadota</taxon>
        <taxon>Betaproteobacteria</taxon>
        <taxon>Burkholderiales</taxon>
        <taxon>Oxalobacteraceae</taxon>
        <taxon>Telluria group</taxon>
        <taxon>Massilia</taxon>
    </lineage>
</organism>
<dbReference type="Pfam" id="PF01430">
    <property type="entry name" value="HSP33"/>
    <property type="match status" value="1"/>
</dbReference>
<dbReference type="RefSeq" id="WP_379768578.1">
    <property type="nucleotide sequence ID" value="NZ_JBHSMZ010000004.1"/>
</dbReference>
<dbReference type="InterPro" id="IPR023212">
    <property type="entry name" value="Hsp33_helix_hairpin_bin_dom_sf"/>
</dbReference>
<accession>A0ABW0RU29</accession>
<dbReference type="PANTHER" id="PTHR30111:SF1">
    <property type="entry name" value="33 KDA CHAPERONIN"/>
    <property type="match status" value="1"/>
</dbReference>
<name>A0ABW0RU29_9BURK</name>
<reference evidence="7" key="1">
    <citation type="journal article" date="2019" name="Int. J. Syst. Evol. Microbiol.">
        <title>The Global Catalogue of Microorganisms (GCM) 10K type strain sequencing project: providing services to taxonomists for standard genome sequencing and annotation.</title>
        <authorList>
            <consortium name="The Broad Institute Genomics Platform"/>
            <consortium name="The Broad Institute Genome Sequencing Center for Infectious Disease"/>
            <person name="Wu L."/>
            <person name="Ma J."/>
        </authorList>
    </citation>
    <scope>NUCLEOTIDE SEQUENCE [LARGE SCALE GENOMIC DNA]</scope>
    <source>
        <strain evidence="7">CGMCC 4.5798</strain>
    </source>
</reference>
<dbReference type="InterPro" id="IPR000397">
    <property type="entry name" value="Heat_shock_Hsp33"/>
</dbReference>
<dbReference type="CDD" id="cd00498">
    <property type="entry name" value="Hsp33"/>
    <property type="match status" value="1"/>
</dbReference>
<dbReference type="InterPro" id="IPR016153">
    <property type="entry name" value="Heat_shock_Hsp33_N"/>
</dbReference>
<keyword evidence="7" id="KW-1185">Reference proteome</keyword>
<keyword evidence="4" id="KW-0143">Chaperone</keyword>
<dbReference type="Gene3D" id="3.55.30.10">
    <property type="entry name" value="Hsp33 domain"/>
    <property type="match status" value="1"/>
</dbReference>
<keyword evidence="5" id="KW-0676">Redox-active center</keyword>
<evidence type="ECO:0000313" key="7">
    <source>
        <dbReference type="Proteomes" id="UP001596086"/>
    </source>
</evidence>
<evidence type="ECO:0000256" key="3">
    <source>
        <dbReference type="ARBA" id="ARBA00023157"/>
    </source>
</evidence>
<dbReference type="Gene3D" id="1.10.287.480">
    <property type="entry name" value="helix hairpin bin"/>
    <property type="match status" value="1"/>
</dbReference>
<dbReference type="SUPFAM" id="SSF64397">
    <property type="entry name" value="Hsp33 domain"/>
    <property type="match status" value="1"/>
</dbReference>
<evidence type="ECO:0000256" key="2">
    <source>
        <dbReference type="ARBA" id="ARBA00022833"/>
    </source>
</evidence>